<evidence type="ECO:0000259" key="1">
    <source>
        <dbReference type="Pfam" id="PF07727"/>
    </source>
</evidence>
<dbReference type="EMBL" id="JACAZH010000006">
    <property type="protein sequence ID" value="KAF7367080.1"/>
    <property type="molecule type" value="Genomic_DNA"/>
</dbReference>
<evidence type="ECO:0000313" key="2">
    <source>
        <dbReference type="EMBL" id="KAF7367080.1"/>
    </source>
</evidence>
<sequence>MRNAPVLTSPRPLHQRQNGPPSAFILALAALEDLELWSVDISSAYLYGDISEDVYMELPEGSTRIPAGHALKLLKSLYGLKQAGHQWHLKLHEVLSSMGYKRVRCEHSVWVYETAASGTRVIVPVFIDDMTIAAKSVEEVRAFIDELSKHFKLRDLGPTKWLLGVEIERDRESRKLSMSQRQYILDVLERASMTDCNPVTTPMDPKVQLTANDCPKSAEDVAKMKNIPYLHILGAIAYLAVATRPDIAYAVGVLSRFSKNPGWTHWIALKRVLRYLKGTIDQKLTFSGTMGEQGEFFTTYSDADHGGNPDNGRSTSGFVIMMGGGAISWSSRLQSFVTLSTTEAEYVSAVSAGQEIIWLQNLLEELGYRRDGGATLLIDNQSAISVAKNPDHHGRVKHLDLRFYWLRDVVAEKRILVEHCSTVDMTADVMTKGLGREKMEKISRTSSRREIDIDTISEAPGYLAAISLDSFSAGTSPDRMPSLSPLGSPSRLAVSSESRATIPAGVRLMLLPGCPELRRSYIARRRRLSMSISVDRLPPPARGEGGWLLQRAGGDTQAAGPHCFPAILALES</sequence>
<dbReference type="PANTHER" id="PTHR11439">
    <property type="entry name" value="GAG-POL-RELATED RETROTRANSPOSON"/>
    <property type="match status" value="1"/>
</dbReference>
<dbReference type="OrthoDB" id="3344688at2759"/>
<feature type="domain" description="Reverse transcriptase Ty1/copia-type" evidence="1">
    <location>
        <begin position="25"/>
        <end position="204"/>
    </location>
</feature>
<dbReference type="SUPFAM" id="SSF56672">
    <property type="entry name" value="DNA/RNA polymerases"/>
    <property type="match status" value="1"/>
</dbReference>
<keyword evidence="3" id="KW-1185">Reference proteome</keyword>
<dbReference type="Pfam" id="PF07727">
    <property type="entry name" value="RVT_2"/>
    <property type="match status" value="1"/>
</dbReference>
<gene>
    <name evidence="2" type="ORF">MSAN_00967400</name>
</gene>
<name>A0A8H6YTX2_9AGAR</name>
<protein>
    <submittedName>
        <fullName evidence="2">Integrase catalytic domain-containing protein</fullName>
    </submittedName>
</protein>
<reference evidence="2" key="1">
    <citation type="submission" date="2020-05" db="EMBL/GenBank/DDBJ databases">
        <title>Mycena genomes resolve the evolution of fungal bioluminescence.</title>
        <authorList>
            <person name="Tsai I.J."/>
        </authorList>
    </citation>
    <scope>NUCLEOTIDE SEQUENCE</scope>
    <source>
        <strain evidence="2">160909Yilan</strain>
    </source>
</reference>
<proteinExistence type="predicted"/>
<dbReference type="CDD" id="cd09272">
    <property type="entry name" value="RNase_HI_RT_Ty1"/>
    <property type="match status" value="1"/>
</dbReference>
<dbReference type="Proteomes" id="UP000623467">
    <property type="component" value="Unassembled WGS sequence"/>
</dbReference>
<accession>A0A8H6YTX2</accession>
<dbReference type="PANTHER" id="PTHR11439:SF483">
    <property type="entry name" value="PEPTIDE SYNTHASE GLIP-LIKE, PUTATIVE (AFU_ORTHOLOGUE AFUA_3G12920)-RELATED"/>
    <property type="match status" value="1"/>
</dbReference>
<evidence type="ECO:0000313" key="3">
    <source>
        <dbReference type="Proteomes" id="UP000623467"/>
    </source>
</evidence>
<comment type="caution">
    <text evidence="2">The sequence shown here is derived from an EMBL/GenBank/DDBJ whole genome shotgun (WGS) entry which is preliminary data.</text>
</comment>
<dbReference type="InterPro" id="IPR043502">
    <property type="entry name" value="DNA/RNA_pol_sf"/>
</dbReference>
<organism evidence="2 3">
    <name type="scientific">Mycena sanguinolenta</name>
    <dbReference type="NCBI Taxonomy" id="230812"/>
    <lineage>
        <taxon>Eukaryota</taxon>
        <taxon>Fungi</taxon>
        <taxon>Dikarya</taxon>
        <taxon>Basidiomycota</taxon>
        <taxon>Agaricomycotina</taxon>
        <taxon>Agaricomycetes</taxon>
        <taxon>Agaricomycetidae</taxon>
        <taxon>Agaricales</taxon>
        <taxon>Marasmiineae</taxon>
        <taxon>Mycenaceae</taxon>
        <taxon>Mycena</taxon>
    </lineage>
</organism>
<dbReference type="AlphaFoldDB" id="A0A8H6YTX2"/>
<dbReference type="InterPro" id="IPR013103">
    <property type="entry name" value="RVT_2"/>
</dbReference>